<protein>
    <recommendedName>
        <fullName evidence="4">Minor tail protein</fullName>
    </recommendedName>
</protein>
<evidence type="ECO:0000256" key="1">
    <source>
        <dbReference type="SAM" id="Phobius"/>
    </source>
</evidence>
<dbReference type="EMBL" id="KJ567043">
    <property type="protein sequence ID" value="AID58856.1"/>
    <property type="molecule type" value="Genomic_DNA"/>
</dbReference>
<sequence length="102" mass="11828">MNAPLNADSWLDLIAYLIMALSMIGVAAIPVWLQRRKVNEIHDQAVNSHKDKDNLRDQIDRIESIMIEGFQSVDRRLDRFEGRLEREIDERIAADKQLRKGA</sequence>
<evidence type="ECO:0000313" key="3">
    <source>
        <dbReference type="Proteomes" id="UP000027491"/>
    </source>
</evidence>
<accession>A0A068F4I8</accession>
<keyword evidence="3" id="KW-1185">Reference proteome</keyword>
<keyword evidence="1" id="KW-0812">Transmembrane</keyword>
<keyword evidence="1" id="KW-0472">Membrane</keyword>
<evidence type="ECO:0008006" key="4">
    <source>
        <dbReference type="Google" id="ProtNLM"/>
    </source>
</evidence>
<dbReference type="KEGG" id="vg:23679542"/>
<proteinExistence type="predicted"/>
<evidence type="ECO:0000313" key="2">
    <source>
        <dbReference type="EMBL" id="AID58856.1"/>
    </source>
</evidence>
<keyword evidence="1" id="KW-1133">Transmembrane helix</keyword>
<dbReference type="RefSeq" id="YP_009124779.1">
    <property type="nucleotide sequence ID" value="NC_026590.1"/>
</dbReference>
<gene>
    <name evidence="2" type="primary">36</name>
    <name evidence="2" type="ORF">PBI_GAIA_36</name>
</gene>
<name>A0A068F4I8_9CAUD</name>
<dbReference type="GeneID" id="23679542"/>
<dbReference type="OrthoDB" id="26251at10239"/>
<reference evidence="2 3" key="1">
    <citation type="submission" date="2014-03" db="EMBL/GenBank/DDBJ databases">
        <authorList>
            <person name="Yoder B.A."/>
            <person name="Colicchio M.A."/>
            <person name="Schafer C.E."/>
            <person name="Abrahim M.R."/>
            <person name="Adkins N.L."/>
            <person name="Burke K.A."/>
            <person name="Churilla B.M."/>
            <person name="Cohen K.L."/>
            <person name="Fasoranti T.O."/>
            <person name="Genkil J.S."/>
            <person name="Kramer Z.J."/>
            <person name="Prout A.K."/>
            <person name="Schwarz A.G."/>
            <person name="Tish M."/>
            <person name="Vispute N."/>
            <person name="Wilkes K.E."/>
            <person name="Williams C.R."/>
            <person name="Xiao X."/>
            <person name="Yu V.J."/>
            <person name="Lapin J.S."/>
            <person name="Ott C.T."/>
            <person name="Walburn T.D."/>
            <person name="Bradley K.W."/>
            <person name="Clarke D.Q."/>
            <person name="Lewis M.F."/>
            <person name="Barker L.P."/>
            <person name="Bailey C."/>
            <person name="Asai D.J."/>
            <person name="Bowman C.A."/>
            <person name="Russell D.A."/>
            <person name="Pope W.H."/>
            <person name="Jacobs-Sera D."/>
            <person name="Hendrix R.W."/>
            <person name="Hatfull G.F."/>
        </authorList>
    </citation>
    <scope>NUCLEOTIDE SEQUENCE [LARGE SCALE GENOMIC DNA]</scope>
</reference>
<feature type="transmembrane region" description="Helical" evidence="1">
    <location>
        <begin position="13"/>
        <end position="33"/>
    </location>
</feature>
<organism evidence="2 3">
    <name type="scientific">Mycobacterium phage Gaia</name>
    <dbReference type="NCBI Taxonomy" id="1486472"/>
    <lineage>
        <taxon>Viruses</taxon>
        <taxon>Duplodnaviria</taxon>
        <taxon>Heunggongvirae</taxon>
        <taxon>Uroviricota</taxon>
        <taxon>Caudoviricetes</taxon>
        <taxon>Gaiavirus</taxon>
        <taxon>Gaiavirus gaia</taxon>
    </lineage>
</organism>
<dbReference type="Proteomes" id="UP000027491">
    <property type="component" value="Segment"/>
</dbReference>